<dbReference type="InterPro" id="IPR035093">
    <property type="entry name" value="RelE/ParE_toxin_dom_sf"/>
</dbReference>
<dbReference type="Proteomes" id="UP000009881">
    <property type="component" value="Unassembled WGS sequence"/>
</dbReference>
<comment type="caution">
    <text evidence="1">The sequence shown here is derived from an EMBL/GenBank/DDBJ whole genome shotgun (WGS) entry which is preliminary data.</text>
</comment>
<name>K9HNY5_9PROT</name>
<evidence type="ECO:0000313" key="2">
    <source>
        <dbReference type="Proteomes" id="UP000009881"/>
    </source>
</evidence>
<dbReference type="PANTHER" id="PTHR40266">
    <property type="entry name" value="TOXIN HIGB-1"/>
    <property type="match status" value="1"/>
</dbReference>
<protein>
    <submittedName>
        <fullName evidence="1">HigB toxin protein</fullName>
    </submittedName>
</protein>
<accession>K9HNY5</accession>
<keyword evidence="2" id="KW-1185">Reference proteome</keyword>
<dbReference type="eggNOG" id="COG3549">
    <property type="taxonomic scope" value="Bacteria"/>
</dbReference>
<gene>
    <name evidence="1" type="ORF">C882_4556</name>
</gene>
<dbReference type="RefSeq" id="WP_009540664.1">
    <property type="nucleotide sequence ID" value="NZ_ANHY01000009.1"/>
</dbReference>
<evidence type="ECO:0000313" key="1">
    <source>
        <dbReference type="EMBL" id="EKV30156.1"/>
    </source>
</evidence>
<proteinExistence type="predicted"/>
<sequence length="91" mass="10620">MLRKIRHKGLVDLFENGTTRRIDKRFHNKLIDLLDMLDGATEPEDLAAAPDFHPLKGNRKGSYSIHVTGNYVLTFRFEDQDVTDLNYEDYH</sequence>
<dbReference type="InterPro" id="IPR007711">
    <property type="entry name" value="HigB-1"/>
</dbReference>
<dbReference type="STRING" id="1238182.C882_4556"/>
<dbReference type="Pfam" id="PF05015">
    <property type="entry name" value="HigB-like_toxin"/>
    <property type="match status" value="1"/>
</dbReference>
<dbReference type="Gene3D" id="3.30.2310.20">
    <property type="entry name" value="RelE-like"/>
    <property type="match status" value="1"/>
</dbReference>
<dbReference type="AlphaFoldDB" id="K9HNY5"/>
<reference evidence="1 2" key="1">
    <citation type="journal article" date="2013" name="Genome Announc.">
        <title>Draft Genome Sequence of an Alphaproteobacterium, Caenispirillum salinarum AK4(T), Isolated from a Solar Saltern.</title>
        <authorList>
            <person name="Khatri I."/>
            <person name="Singh A."/>
            <person name="Korpole S."/>
            <person name="Pinnaka A.K."/>
            <person name="Subramanian S."/>
        </authorList>
    </citation>
    <scope>NUCLEOTIDE SEQUENCE [LARGE SCALE GENOMIC DNA]</scope>
    <source>
        <strain evidence="1 2">AK4</strain>
    </source>
</reference>
<dbReference type="PANTHER" id="PTHR40266:SF2">
    <property type="entry name" value="TOXIN HIGB-1"/>
    <property type="match status" value="1"/>
</dbReference>
<dbReference type="EMBL" id="ANHY01000009">
    <property type="protein sequence ID" value="EKV30156.1"/>
    <property type="molecule type" value="Genomic_DNA"/>
</dbReference>
<dbReference type="OrthoDB" id="9801102at2"/>
<dbReference type="SUPFAM" id="SSF143011">
    <property type="entry name" value="RelE-like"/>
    <property type="match status" value="1"/>
</dbReference>
<organism evidence="1 2">
    <name type="scientific">Caenispirillum salinarum AK4</name>
    <dbReference type="NCBI Taxonomy" id="1238182"/>
    <lineage>
        <taxon>Bacteria</taxon>
        <taxon>Pseudomonadati</taxon>
        <taxon>Pseudomonadota</taxon>
        <taxon>Alphaproteobacteria</taxon>
        <taxon>Rhodospirillales</taxon>
        <taxon>Novispirillaceae</taxon>
        <taxon>Caenispirillum</taxon>
    </lineage>
</organism>